<accession>A0A9X1TC84</accession>
<dbReference type="AlphaFoldDB" id="A0A9X1TC84"/>
<dbReference type="EMBL" id="JAJTTC010000001">
    <property type="protein sequence ID" value="MCF0060596.1"/>
    <property type="molecule type" value="Genomic_DNA"/>
</dbReference>
<reference evidence="1" key="1">
    <citation type="submission" date="2021-12" db="EMBL/GenBank/DDBJ databases">
        <title>Novel species in genus Dyadobacter.</title>
        <authorList>
            <person name="Ma C."/>
        </authorList>
    </citation>
    <scope>NUCLEOTIDE SEQUENCE</scope>
    <source>
        <strain evidence="1">LJ419</strain>
    </source>
</reference>
<protein>
    <submittedName>
        <fullName evidence="1">Uncharacterized protein</fullName>
    </submittedName>
</protein>
<evidence type="ECO:0000313" key="2">
    <source>
        <dbReference type="Proteomes" id="UP001139000"/>
    </source>
</evidence>
<gene>
    <name evidence="1" type="ORF">LXM26_03770</name>
</gene>
<dbReference type="RefSeq" id="WP_234653455.1">
    <property type="nucleotide sequence ID" value="NZ_CP094997.1"/>
</dbReference>
<sequence length="158" mass="17998">MKKYLLFSMLMLILGGCEKDNLPDKMPEVYVYANVNGEKFRYEGEEDYFAENKPWVPQFQLGAFLSDFEGLAFSTEDALSGKSQTLKINSATFSDSRYTEYSSGDYSNAGKPTNGKCTITHADNYVVEGTFYFDVYDEDGYGNKKLSIKDGRFRVKYN</sequence>
<dbReference type="PROSITE" id="PS51257">
    <property type="entry name" value="PROKAR_LIPOPROTEIN"/>
    <property type="match status" value="1"/>
</dbReference>
<keyword evidence="2" id="KW-1185">Reference proteome</keyword>
<proteinExistence type="predicted"/>
<organism evidence="1 2">
    <name type="scientific">Dyadobacter chenwenxiniae</name>
    <dbReference type="NCBI Taxonomy" id="2906456"/>
    <lineage>
        <taxon>Bacteria</taxon>
        <taxon>Pseudomonadati</taxon>
        <taxon>Bacteroidota</taxon>
        <taxon>Cytophagia</taxon>
        <taxon>Cytophagales</taxon>
        <taxon>Spirosomataceae</taxon>
        <taxon>Dyadobacter</taxon>
    </lineage>
</organism>
<evidence type="ECO:0000313" key="1">
    <source>
        <dbReference type="EMBL" id="MCF0060596.1"/>
    </source>
</evidence>
<comment type="caution">
    <text evidence="1">The sequence shown here is derived from an EMBL/GenBank/DDBJ whole genome shotgun (WGS) entry which is preliminary data.</text>
</comment>
<dbReference type="Proteomes" id="UP001139000">
    <property type="component" value="Unassembled WGS sequence"/>
</dbReference>
<name>A0A9X1TC84_9BACT</name>